<sequence length="92" mass="10340">MLPQELPAFFIETRPACPRSTTGLCPRLRPQQPTQRFPEEVGIPSKTWEQKSWNAFVGALAGRALTVEVMTNLSMSRIACTALREEQSQRPP</sequence>
<comment type="caution">
    <text evidence="1">The sequence shown here is derived from an EMBL/GenBank/DDBJ whole genome shotgun (WGS) entry which is preliminary data.</text>
</comment>
<reference evidence="1 2" key="2">
    <citation type="journal article" date="2019" name="G3 (Bethesda)">
        <title>Hybrid Assembly of the Genome of the Entomopathogenic Nematode Steinernema carpocapsae Identifies the X-Chromosome.</title>
        <authorList>
            <person name="Serra L."/>
            <person name="Macchietto M."/>
            <person name="Macias-Munoz A."/>
            <person name="McGill C.J."/>
            <person name="Rodriguez I.M."/>
            <person name="Rodriguez B."/>
            <person name="Murad R."/>
            <person name="Mortazavi A."/>
        </authorList>
    </citation>
    <scope>NUCLEOTIDE SEQUENCE [LARGE SCALE GENOMIC DNA]</scope>
    <source>
        <strain evidence="1 2">ALL</strain>
    </source>
</reference>
<dbReference type="EMBL" id="AZBU02000013">
    <property type="protein sequence ID" value="TKR58662.1"/>
    <property type="molecule type" value="Genomic_DNA"/>
</dbReference>
<gene>
    <name evidence="1" type="ORF">L596_030077</name>
</gene>
<dbReference type="Proteomes" id="UP000298663">
    <property type="component" value="Unassembled WGS sequence"/>
</dbReference>
<accession>A0A4U5LRN2</accession>
<evidence type="ECO:0000313" key="1">
    <source>
        <dbReference type="EMBL" id="TKR58662.1"/>
    </source>
</evidence>
<evidence type="ECO:0000313" key="2">
    <source>
        <dbReference type="Proteomes" id="UP000298663"/>
    </source>
</evidence>
<keyword evidence="2" id="KW-1185">Reference proteome</keyword>
<proteinExistence type="predicted"/>
<organism evidence="1 2">
    <name type="scientific">Steinernema carpocapsae</name>
    <name type="common">Entomopathogenic nematode</name>
    <dbReference type="NCBI Taxonomy" id="34508"/>
    <lineage>
        <taxon>Eukaryota</taxon>
        <taxon>Metazoa</taxon>
        <taxon>Ecdysozoa</taxon>
        <taxon>Nematoda</taxon>
        <taxon>Chromadorea</taxon>
        <taxon>Rhabditida</taxon>
        <taxon>Tylenchina</taxon>
        <taxon>Panagrolaimomorpha</taxon>
        <taxon>Strongyloidoidea</taxon>
        <taxon>Steinernematidae</taxon>
        <taxon>Steinernema</taxon>
    </lineage>
</organism>
<name>A0A4U5LRN2_STECR</name>
<reference evidence="1 2" key="1">
    <citation type="journal article" date="2015" name="Genome Biol.">
        <title>Comparative genomics of Steinernema reveals deeply conserved gene regulatory networks.</title>
        <authorList>
            <person name="Dillman A.R."/>
            <person name="Macchietto M."/>
            <person name="Porter C.F."/>
            <person name="Rogers A."/>
            <person name="Williams B."/>
            <person name="Antoshechkin I."/>
            <person name="Lee M.M."/>
            <person name="Goodwin Z."/>
            <person name="Lu X."/>
            <person name="Lewis E.E."/>
            <person name="Goodrich-Blair H."/>
            <person name="Stock S.P."/>
            <person name="Adams B.J."/>
            <person name="Sternberg P.W."/>
            <person name="Mortazavi A."/>
        </authorList>
    </citation>
    <scope>NUCLEOTIDE SEQUENCE [LARGE SCALE GENOMIC DNA]</scope>
    <source>
        <strain evidence="1 2">ALL</strain>
    </source>
</reference>
<dbReference type="AlphaFoldDB" id="A0A4U5LRN2"/>
<protein>
    <submittedName>
        <fullName evidence="1">Uncharacterized protein</fullName>
    </submittedName>
</protein>